<comment type="caution">
    <text evidence="1">The sequence shown here is derived from an EMBL/GenBank/DDBJ whole genome shotgun (WGS) entry which is preliminary data.</text>
</comment>
<dbReference type="AlphaFoldDB" id="A0A163IVI9"/>
<evidence type="ECO:0000313" key="1">
    <source>
        <dbReference type="EMBL" id="KZM25973.1"/>
    </source>
</evidence>
<dbReference type="Proteomes" id="UP000076837">
    <property type="component" value="Unassembled WGS sequence"/>
</dbReference>
<name>A0A163IVI9_DIDRA</name>
<evidence type="ECO:0000313" key="2">
    <source>
        <dbReference type="Proteomes" id="UP000076837"/>
    </source>
</evidence>
<accession>A0A163IVI9</accession>
<protein>
    <submittedName>
        <fullName evidence="1">Uncharacterized protein</fullName>
    </submittedName>
</protein>
<keyword evidence="2" id="KW-1185">Reference proteome</keyword>
<dbReference type="OrthoDB" id="3704005at2759"/>
<gene>
    <name evidence="1" type="ORF">ST47_g2975</name>
</gene>
<reference evidence="1 2" key="1">
    <citation type="journal article" date="2016" name="Sci. Rep.">
        <title>Draft genome sequencing and secretome analysis of fungal phytopathogen Ascochyta rabiei provides insight into the necrotrophic effector repertoire.</title>
        <authorList>
            <person name="Verma S."/>
            <person name="Gazara R.K."/>
            <person name="Nizam S."/>
            <person name="Parween S."/>
            <person name="Chattopadhyay D."/>
            <person name="Verma P.K."/>
        </authorList>
    </citation>
    <scope>NUCLEOTIDE SEQUENCE [LARGE SCALE GENOMIC DNA]</scope>
    <source>
        <strain evidence="1 2">ArDII</strain>
    </source>
</reference>
<organism evidence="1 2">
    <name type="scientific">Didymella rabiei</name>
    <name type="common">Chickpea ascochyta blight fungus</name>
    <name type="synonym">Mycosphaerella rabiei</name>
    <dbReference type="NCBI Taxonomy" id="5454"/>
    <lineage>
        <taxon>Eukaryota</taxon>
        <taxon>Fungi</taxon>
        <taxon>Dikarya</taxon>
        <taxon>Ascomycota</taxon>
        <taxon>Pezizomycotina</taxon>
        <taxon>Dothideomycetes</taxon>
        <taxon>Pleosporomycetidae</taxon>
        <taxon>Pleosporales</taxon>
        <taxon>Pleosporineae</taxon>
        <taxon>Didymellaceae</taxon>
        <taxon>Ascochyta</taxon>
    </lineage>
</organism>
<sequence length="101" mass="11483">MSRALSPRAAQRFRLVTSLLVLGVGNYELWRIHKGIHPYWTPRLEEAGIVRQRNRLAEDGNTKQEAATAEKPAPKAWIKWTDLNGVPIPTLETSIQPTRKN</sequence>
<dbReference type="EMBL" id="JYNV01000119">
    <property type="protein sequence ID" value="KZM25973.1"/>
    <property type="molecule type" value="Genomic_DNA"/>
</dbReference>
<proteinExistence type="predicted"/>